<dbReference type="AlphaFoldDB" id="I3DUU7"/>
<dbReference type="OrthoDB" id="2923952at2"/>
<evidence type="ECO:0008006" key="3">
    <source>
        <dbReference type="Google" id="ProtNLM"/>
    </source>
</evidence>
<keyword evidence="2" id="KW-1185">Reference proteome</keyword>
<gene>
    <name evidence="1" type="ORF">PB1_10639</name>
</gene>
<evidence type="ECO:0000313" key="2">
    <source>
        <dbReference type="Proteomes" id="UP000010523"/>
    </source>
</evidence>
<dbReference type="Proteomes" id="UP000010523">
    <property type="component" value="Unassembled WGS sequence"/>
</dbReference>
<proteinExistence type="predicted"/>
<reference evidence="1 2" key="1">
    <citation type="journal article" date="2012" name="Appl. Environ. Microbiol.">
        <title>Genome Sequence of Thermotolerant Bacillus methanolicus: Features and Regulation Related to Methylotrophy and Production of L-Lysine and L-Glutamate from Methanol.</title>
        <authorList>
            <person name="Heggeset T.M."/>
            <person name="Krog A."/>
            <person name="Balzer S."/>
            <person name="Wentzel A."/>
            <person name="Ellingsen T.E."/>
            <person name="Brautaset T."/>
        </authorList>
    </citation>
    <scope>NUCLEOTIDE SEQUENCE [LARGE SCALE GENOMIC DNA]</scope>
    <source>
        <strain evidence="1 2">PB1</strain>
    </source>
</reference>
<protein>
    <recommendedName>
        <fullName evidence="3">YxjI</fullName>
    </recommendedName>
</protein>
<dbReference type="EMBL" id="AFEU01000003">
    <property type="protein sequence ID" value="EIJ78018.1"/>
    <property type="molecule type" value="Genomic_DNA"/>
</dbReference>
<comment type="caution">
    <text evidence="1">The sequence shown here is derived from an EMBL/GenBank/DDBJ whole genome shotgun (WGS) entry which is preliminary data.</text>
</comment>
<sequence length="168" mass="19861">MTHEFIFKDSFMDLTKTHIRETQTNEEVLLHPKWSFPIGKYLFFSRKEKYKGISTKENFIHNAFIVYNQDGKELLRVKDVSLLKKESIFKELNLVYEENSYHIKSTLAFNTITISKGEELLLTAHKIPSIFKTLLSLYDYKVNIHNTLDLPFPVWVAIFKGIHLLIRH</sequence>
<accession>I3DUU7</accession>
<evidence type="ECO:0000313" key="1">
    <source>
        <dbReference type="EMBL" id="EIJ78018.1"/>
    </source>
</evidence>
<dbReference type="PATRIC" id="fig|997296.3.peg.2232"/>
<dbReference type="STRING" id="997296.PB1_10639"/>
<name>I3DUU7_BACMT</name>
<organism evidence="1 2">
    <name type="scientific">Bacillus methanolicus PB1</name>
    <dbReference type="NCBI Taxonomy" id="997296"/>
    <lineage>
        <taxon>Bacteria</taxon>
        <taxon>Bacillati</taxon>
        <taxon>Bacillota</taxon>
        <taxon>Bacilli</taxon>
        <taxon>Bacillales</taxon>
        <taxon>Bacillaceae</taxon>
        <taxon>Bacillus</taxon>
    </lineage>
</organism>